<sequence length="348" mass="37483">MNENRFEPMYCGRLSSDTEKQGTRTQSQSPKGQSSETLHRSAQRLASSSSRKSTFDSGSKPPTNVQAEECQGILGTVNTSTVVGTLLGLAAGAILTYGIVSSDKRQSSHHEADSPPGLQRDVKPKPDVPLGTIRISKEPESASRHQPRTANPIRCDLLHRRPSNRQLGEREFPVTRRLPSDQPSDVHIACAGPETPCDIARGGFPAVPRARPVGYQQIVQTDRGEGLKAVYDGTTAPVVNNHGSSRLSSSAQQSKGSLVPPSGVSRPTARLSPRAHLRERIAPFDAERETYISARSHMSSSSVDQTPRHGNSQLATVDPFVGALRMPPPVGHTSARRNPLSGTMINSK</sequence>
<reference evidence="3" key="1">
    <citation type="submission" date="2018-12" db="EMBL/GenBank/DDBJ databases">
        <title>The complete genome of Metarhizium rileyi, a key fungal pathogen of Lepidoptera.</title>
        <authorList>
            <person name="Binneck E."/>
            <person name="Lastra C.C.L."/>
            <person name="Sosa-Gomez D.R."/>
        </authorList>
    </citation>
    <scope>NUCLEOTIDE SEQUENCE [LARGE SCALE GENOMIC DNA]</scope>
    <source>
        <strain evidence="3">Cep018-CH2</strain>
    </source>
</reference>
<organism evidence="2 3">
    <name type="scientific">Metarhizium rileyi (strain RCEF 4871)</name>
    <name type="common">Nomuraea rileyi</name>
    <dbReference type="NCBI Taxonomy" id="1649241"/>
    <lineage>
        <taxon>Eukaryota</taxon>
        <taxon>Fungi</taxon>
        <taxon>Dikarya</taxon>
        <taxon>Ascomycota</taxon>
        <taxon>Pezizomycotina</taxon>
        <taxon>Sordariomycetes</taxon>
        <taxon>Hypocreomycetidae</taxon>
        <taxon>Hypocreales</taxon>
        <taxon>Clavicipitaceae</taxon>
        <taxon>Metarhizium</taxon>
    </lineage>
</organism>
<gene>
    <name evidence="2" type="ORF">ED733_007029</name>
</gene>
<feature type="compositionally biased region" description="Basic and acidic residues" evidence="1">
    <location>
        <begin position="102"/>
        <end position="113"/>
    </location>
</feature>
<evidence type="ECO:0000256" key="1">
    <source>
        <dbReference type="SAM" id="MobiDB-lite"/>
    </source>
</evidence>
<feature type="region of interest" description="Disordered" evidence="1">
    <location>
        <begin position="237"/>
        <end position="276"/>
    </location>
</feature>
<feature type="compositionally biased region" description="Polar residues" evidence="1">
    <location>
        <begin position="55"/>
        <end position="65"/>
    </location>
</feature>
<proteinExistence type="predicted"/>
<evidence type="ECO:0000313" key="3">
    <source>
        <dbReference type="Proteomes" id="UP000317257"/>
    </source>
</evidence>
<feature type="compositionally biased region" description="Low complexity" evidence="1">
    <location>
        <begin position="43"/>
        <end position="52"/>
    </location>
</feature>
<dbReference type="AlphaFoldDB" id="A0A5C6GL47"/>
<dbReference type="Proteomes" id="UP000317257">
    <property type="component" value="Unassembled WGS sequence"/>
</dbReference>
<name>A0A5C6GL47_METRR</name>
<feature type="region of interest" description="Disordered" evidence="1">
    <location>
        <begin position="102"/>
        <end position="150"/>
    </location>
</feature>
<feature type="compositionally biased region" description="Polar residues" evidence="1">
    <location>
        <begin position="23"/>
        <end position="36"/>
    </location>
</feature>
<accession>A0A5C6GL47</accession>
<dbReference type="EMBL" id="SBHS01000002">
    <property type="protein sequence ID" value="TWU78084.1"/>
    <property type="molecule type" value="Genomic_DNA"/>
</dbReference>
<feature type="region of interest" description="Disordered" evidence="1">
    <location>
        <begin position="327"/>
        <end position="348"/>
    </location>
</feature>
<feature type="region of interest" description="Disordered" evidence="1">
    <location>
        <begin position="1"/>
        <end position="65"/>
    </location>
</feature>
<evidence type="ECO:0000313" key="2">
    <source>
        <dbReference type="EMBL" id="TWU78084.1"/>
    </source>
</evidence>
<protein>
    <submittedName>
        <fullName evidence="2">Uncharacterized protein</fullName>
    </submittedName>
</protein>
<comment type="caution">
    <text evidence="2">The sequence shown here is derived from an EMBL/GenBank/DDBJ whole genome shotgun (WGS) entry which is preliminary data.</text>
</comment>
<feature type="compositionally biased region" description="Low complexity" evidence="1">
    <location>
        <begin position="243"/>
        <end position="258"/>
    </location>
</feature>